<evidence type="ECO:0000256" key="2">
    <source>
        <dbReference type="ARBA" id="ARBA00010400"/>
    </source>
</evidence>
<feature type="chain" id="PRO_5044949549" description="RxLR effector protein" evidence="5">
    <location>
        <begin position="21"/>
        <end position="208"/>
    </location>
</feature>
<evidence type="ECO:0000313" key="6">
    <source>
        <dbReference type="EMBL" id="QMU24832.1"/>
    </source>
</evidence>
<organism evidence="6">
    <name type="scientific">Phytophthora agathidicida</name>
    <dbReference type="NCBI Taxonomy" id="1642459"/>
    <lineage>
        <taxon>Eukaryota</taxon>
        <taxon>Sar</taxon>
        <taxon>Stramenopiles</taxon>
        <taxon>Oomycota</taxon>
        <taxon>Peronosporomycetes</taxon>
        <taxon>Peronosporales</taxon>
        <taxon>Peronosporaceae</taxon>
        <taxon>Phytophthora</taxon>
    </lineage>
</organism>
<dbReference type="InterPro" id="IPR031825">
    <property type="entry name" value="RXLR"/>
</dbReference>
<dbReference type="AlphaFoldDB" id="A0A7G4WHZ7"/>
<proteinExistence type="inferred from homology"/>
<evidence type="ECO:0000256" key="5">
    <source>
        <dbReference type="RuleBase" id="RU367124"/>
    </source>
</evidence>
<comment type="similarity">
    <text evidence="2 5">Belongs to the RxLR effector family.</text>
</comment>
<name>A0A7G4WHZ7_9STRA</name>
<dbReference type="Pfam" id="PF16810">
    <property type="entry name" value="RXLR"/>
    <property type="match status" value="1"/>
</dbReference>
<protein>
    <recommendedName>
        <fullName evidence="5">RxLR effector protein</fullName>
    </recommendedName>
</protein>
<evidence type="ECO:0000256" key="3">
    <source>
        <dbReference type="ARBA" id="ARBA00022525"/>
    </source>
</evidence>
<gene>
    <name evidence="6" type="primary">PaRXLR8</name>
</gene>
<reference evidence="6" key="1">
    <citation type="journal article" date="2020" name="Mol. Plant">
        <title>Functional analysis of RXLR effectors from the New Zealand kauri dieback pathogen Phytophthora agathidicida.</title>
        <authorList>
            <person name="Guo Y."/>
            <person name="Dupont P.Y."/>
            <person name="Mesarich C.H."/>
            <person name="Yang B."/>
            <person name="McDougal R.L."/>
            <person name="Panda P."/>
            <person name="Dijkwel P."/>
            <person name="Studholme D.J."/>
            <person name="Sambles C."/>
            <person name="Win J."/>
            <person name="Wang Y."/>
            <person name="Williams N.M."/>
            <person name="Bradshaw R.E."/>
        </authorList>
    </citation>
    <scope>NUCLEOTIDE SEQUENCE</scope>
    <source>
        <strain evidence="6">3770</strain>
    </source>
</reference>
<keyword evidence="3 5" id="KW-0964">Secreted</keyword>
<sequence length="208" mass="23522">MRVRCVYTVLSSLVVTSAMASVDTPCAPTHADQLKMSKSLPATIELVKHDKRLLRGYIFGDTKEIEEVTAEERALDAATLDKMKAETEAIIMRMAYKHWFDGGKTSADVRLIMGLPAKGDAAGHANWTAYLNYLKFVKEKEVDAVNAAKVEAIKLRLIYKGWFLERKTFKQVRAILGLPPKGDAVDHVNWGIFQNYLKFYKEYAQQFT</sequence>
<comment type="function">
    <text evidence="5">Effector that suppresses plant defense responses during pathogen infection.</text>
</comment>
<keyword evidence="4 5" id="KW-0732">Signal</keyword>
<comment type="domain">
    <text evidence="5">The RxLR-dEER motif acts to carry the protein into the host cell cytoplasm through binding to cell surface phosphatidylinositol-3-phosphate.</text>
</comment>
<evidence type="ECO:0000256" key="1">
    <source>
        <dbReference type="ARBA" id="ARBA00004613"/>
    </source>
</evidence>
<feature type="signal peptide" evidence="5">
    <location>
        <begin position="1"/>
        <end position="20"/>
    </location>
</feature>
<dbReference type="EMBL" id="MT503108">
    <property type="protein sequence ID" value="QMU24832.1"/>
    <property type="molecule type" value="Genomic_DNA"/>
</dbReference>
<accession>A0A7G4WHZ7</accession>
<evidence type="ECO:0000256" key="4">
    <source>
        <dbReference type="ARBA" id="ARBA00022729"/>
    </source>
</evidence>
<comment type="subcellular location">
    <subcellularLocation>
        <location evidence="1 5">Secreted</location>
    </subcellularLocation>
</comment>